<organism evidence="3">
    <name type="scientific">Notodromas monacha</name>
    <dbReference type="NCBI Taxonomy" id="399045"/>
    <lineage>
        <taxon>Eukaryota</taxon>
        <taxon>Metazoa</taxon>
        <taxon>Ecdysozoa</taxon>
        <taxon>Arthropoda</taxon>
        <taxon>Crustacea</taxon>
        <taxon>Oligostraca</taxon>
        <taxon>Ostracoda</taxon>
        <taxon>Podocopa</taxon>
        <taxon>Podocopida</taxon>
        <taxon>Cypridocopina</taxon>
        <taxon>Cypridoidea</taxon>
        <taxon>Cyprididae</taxon>
        <taxon>Notodromas</taxon>
    </lineage>
</organism>
<feature type="compositionally biased region" description="Low complexity" evidence="2">
    <location>
        <begin position="121"/>
        <end position="131"/>
    </location>
</feature>
<protein>
    <submittedName>
        <fullName evidence="3">Uncharacterized protein</fullName>
    </submittedName>
</protein>
<evidence type="ECO:0000313" key="3">
    <source>
        <dbReference type="EMBL" id="CAD7278833.1"/>
    </source>
</evidence>
<name>A0A7R9GFL0_9CRUS</name>
<dbReference type="AlphaFoldDB" id="A0A7R9GFL0"/>
<evidence type="ECO:0000313" key="4">
    <source>
        <dbReference type="Proteomes" id="UP000678499"/>
    </source>
</evidence>
<reference evidence="3" key="1">
    <citation type="submission" date="2020-11" db="EMBL/GenBank/DDBJ databases">
        <authorList>
            <person name="Tran Van P."/>
        </authorList>
    </citation>
    <scope>NUCLEOTIDE SEQUENCE</scope>
</reference>
<keyword evidence="4" id="KW-1185">Reference proteome</keyword>
<gene>
    <name evidence="3" type="ORF">NMOB1V02_LOCUS6529</name>
</gene>
<dbReference type="OrthoDB" id="6381546at2759"/>
<evidence type="ECO:0000256" key="2">
    <source>
        <dbReference type="SAM" id="MobiDB-lite"/>
    </source>
</evidence>
<dbReference type="EMBL" id="OA883416">
    <property type="protein sequence ID" value="CAD7278833.1"/>
    <property type="molecule type" value="Genomic_DNA"/>
</dbReference>
<dbReference type="EMBL" id="CAJPEX010001379">
    <property type="protein sequence ID" value="CAG0918985.1"/>
    <property type="molecule type" value="Genomic_DNA"/>
</dbReference>
<accession>A0A7R9GFL0</accession>
<feature type="region of interest" description="Disordered" evidence="2">
    <location>
        <begin position="345"/>
        <end position="378"/>
    </location>
</feature>
<keyword evidence="1" id="KW-0175">Coiled coil</keyword>
<proteinExistence type="predicted"/>
<evidence type="ECO:0000256" key="1">
    <source>
        <dbReference type="SAM" id="Coils"/>
    </source>
</evidence>
<dbReference type="Proteomes" id="UP000678499">
    <property type="component" value="Unassembled WGS sequence"/>
</dbReference>
<feature type="coiled-coil region" evidence="1">
    <location>
        <begin position="279"/>
        <end position="306"/>
    </location>
</feature>
<feature type="region of interest" description="Disordered" evidence="2">
    <location>
        <begin position="121"/>
        <end position="142"/>
    </location>
</feature>
<sequence length="378" mass="43169">MATVDVFGRQVKTPPGEVDFQKDVLAFGRPGCGAPIRTKSGRPLTFLKQDPIIRYNSKAENSFLERYERKIREMRQPTSMTPPRISDASNSRAEYIPAYEVYESRPSTTATEIVQSTRNLDLNRNTNSNNNYEGYEREKSHTLPRVERKNSNNSNGPISPVYITHRPDLNEKLGWVNSSSPSVAGIANYRQALQEQLRVFAERKRRDDQEYRFSAGNDLVSLLCQKKVGKPKRDPITGDIINHHLGTTDVTSVWRRPLVVPPTGEGYEFLRQDPVAYRNFLAQQQANRLAEEKRRHQQEQEIYKQHCKTWSSFWGRPGYGAPLPSSTHKGNLYAMLHHGKRYKSPLVDVPVPPRSAPNPKLEPLDPLIDPRTPRQPTA</sequence>